<dbReference type="Pfam" id="PF01936">
    <property type="entry name" value="NYN"/>
    <property type="match status" value="1"/>
</dbReference>
<dbReference type="GO" id="GO:0004540">
    <property type="term" value="F:RNA nuclease activity"/>
    <property type="evidence" value="ECO:0007669"/>
    <property type="project" value="InterPro"/>
</dbReference>
<evidence type="ECO:0000313" key="2">
    <source>
        <dbReference type="EMBL" id="PIZ48960.1"/>
    </source>
</evidence>
<proteinExistence type="predicted"/>
<dbReference type="PANTHER" id="PTHR35458:SF8">
    <property type="entry name" value="SLR0650 PROTEIN"/>
    <property type="match status" value="1"/>
</dbReference>
<organism evidence="2 3">
    <name type="scientific">Candidatus Woesebacteria bacterium CG_4_10_14_0_2_um_filter_39_14</name>
    <dbReference type="NCBI Taxonomy" id="1975054"/>
    <lineage>
        <taxon>Bacteria</taxon>
        <taxon>Candidatus Woeseibacteriota</taxon>
    </lineage>
</organism>
<dbReference type="PANTHER" id="PTHR35458">
    <property type="entry name" value="SLR0755 PROTEIN"/>
    <property type="match status" value="1"/>
</dbReference>
<dbReference type="Gene3D" id="3.40.50.1010">
    <property type="entry name" value="5'-nuclease"/>
    <property type="match status" value="1"/>
</dbReference>
<dbReference type="EMBL" id="PFNO01000088">
    <property type="protein sequence ID" value="PIZ48960.1"/>
    <property type="molecule type" value="Genomic_DNA"/>
</dbReference>
<protein>
    <recommendedName>
        <fullName evidence="1">NYN domain-containing protein</fullName>
    </recommendedName>
</protein>
<name>A0A2M7TMV5_9BACT</name>
<dbReference type="Proteomes" id="UP000229753">
    <property type="component" value="Unassembled WGS sequence"/>
</dbReference>
<gene>
    <name evidence="2" type="ORF">COY29_02730</name>
</gene>
<accession>A0A2M7TMV5</accession>
<feature type="domain" description="NYN" evidence="1">
    <location>
        <begin position="10"/>
        <end position="161"/>
    </location>
</feature>
<dbReference type="InterPro" id="IPR047140">
    <property type="entry name" value="LabA"/>
</dbReference>
<evidence type="ECO:0000313" key="3">
    <source>
        <dbReference type="Proteomes" id="UP000229753"/>
    </source>
</evidence>
<evidence type="ECO:0000259" key="1">
    <source>
        <dbReference type="Pfam" id="PF01936"/>
    </source>
</evidence>
<dbReference type="InterPro" id="IPR021139">
    <property type="entry name" value="NYN"/>
</dbReference>
<reference evidence="3" key="1">
    <citation type="submission" date="2017-09" db="EMBL/GenBank/DDBJ databases">
        <title>Depth-based differentiation of microbial function through sediment-hosted aquifers and enrichment of novel symbionts in the deep terrestrial subsurface.</title>
        <authorList>
            <person name="Probst A.J."/>
            <person name="Ladd B."/>
            <person name="Jarett J.K."/>
            <person name="Geller-Mcgrath D.E."/>
            <person name="Sieber C.M.K."/>
            <person name="Emerson J.B."/>
            <person name="Anantharaman K."/>
            <person name="Thomas B.C."/>
            <person name="Malmstrom R."/>
            <person name="Stieglmeier M."/>
            <person name="Klingl A."/>
            <person name="Woyke T."/>
            <person name="Ryan C.M."/>
            <person name="Banfield J.F."/>
        </authorList>
    </citation>
    <scope>NUCLEOTIDE SEQUENCE [LARGE SCALE GENOMIC DNA]</scope>
</reference>
<comment type="caution">
    <text evidence="2">The sequence shown here is derived from an EMBL/GenBank/DDBJ whole genome shotgun (WGS) entry which is preliminary data.</text>
</comment>
<dbReference type="AlphaFoldDB" id="A0A2M7TMV5"/>
<sequence length="191" mass="22460">MAKRKIKKERIIVLLDGSNFYHRLKDRELNFKNLLEFNYKEFAKWLAEKRKIVACIYYVGLVRKEAGNPKSEKLASNQQRLFAYLKNQSWEIKTGYMMKHDKDYKEKGVDVKLAVDILDFAYQDKYDTAIIVSSDTDLIPAISRVRELKKKIEYIGFAHRPSFGMQRYANISRLLTKSDLEIFFKKNGGLS</sequence>